<dbReference type="EMBL" id="CP003531">
    <property type="protein sequence ID" value="AFK51182.1"/>
    <property type="molecule type" value="Genomic_DNA"/>
</dbReference>
<gene>
    <name evidence="1" type="ordered locus">TCELL_0758</name>
</gene>
<dbReference type="GeneID" id="13013073"/>
<reference evidence="1 2" key="1">
    <citation type="journal article" date="2012" name="J. Bacteriol.">
        <title>Complete genome sequence of the hyperthermophilic cellulolytic Crenarchaeon 'Thermogladius cellulolyticus' 1633.</title>
        <authorList>
            <person name="Mardanov A.V."/>
            <person name="Kochetkova T.V."/>
            <person name="Beletsky A.V."/>
            <person name="Bonch-Osmolovskaya E.A."/>
            <person name="Ravin N.V."/>
            <person name="Skryabin K.G."/>
        </authorList>
    </citation>
    <scope>NUCLEOTIDE SEQUENCE [LARGE SCALE GENOMIC DNA]</scope>
    <source>
        <strain evidence="2">DSM 22663 / VKM B-2946 / 1633</strain>
    </source>
</reference>
<organism evidence="1 2">
    <name type="scientific">Thermogladius calderae (strain DSM 22663 / VKM B-2946 / 1633)</name>
    <dbReference type="NCBI Taxonomy" id="1184251"/>
    <lineage>
        <taxon>Archaea</taxon>
        <taxon>Thermoproteota</taxon>
        <taxon>Thermoprotei</taxon>
        <taxon>Desulfurococcales</taxon>
        <taxon>Desulfurococcaceae</taxon>
        <taxon>Thermogladius</taxon>
    </lineage>
</organism>
<dbReference type="STRING" id="1184251.TCELL_0758"/>
<dbReference type="HOGENOM" id="CLU_1590968_0_0_2"/>
<accession>I3TEJ4</accession>
<sequence>MSVEVTGNALADANEFLEDEERLLAISYSIDVSISLYTVGSEDEKHEATRLIWASINDWLGLVGPLGYYEGLVDHVSKLNLKKIWDANIDQELVELALHAGWYCKRAELLDLRDNESLEYCRDVALELFKALGSDLNHVLDVFRDESNQPGFYSTLIGLAMVLSSNA</sequence>
<dbReference type="RefSeq" id="WP_014737432.1">
    <property type="nucleotide sequence ID" value="NC_017954.1"/>
</dbReference>
<dbReference type="InParanoid" id="I3TEJ4"/>
<evidence type="ECO:0000313" key="2">
    <source>
        <dbReference type="Proteomes" id="UP000005270"/>
    </source>
</evidence>
<name>I3TEJ4_THEC1</name>
<keyword evidence="2" id="KW-1185">Reference proteome</keyword>
<dbReference type="AlphaFoldDB" id="I3TEJ4"/>
<evidence type="ECO:0000313" key="1">
    <source>
        <dbReference type="EMBL" id="AFK51182.1"/>
    </source>
</evidence>
<dbReference type="eggNOG" id="arCOG05955">
    <property type="taxonomic scope" value="Archaea"/>
</dbReference>
<protein>
    <submittedName>
        <fullName evidence="1">Uncharacterized protein</fullName>
    </submittedName>
</protein>
<dbReference type="KEGG" id="thg:TCELL_0758"/>
<proteinExistence type="predicted"/>
<dbReference type="Proteomes" id="UP000005270">
    <property type="component" value="Chromosome"/>
</dbReference>